<evidence type="ECO:0000313" key="3">
    <source>
        <dbReference type="EMBL" id="EPH42497.1"/>
    </source>
</evidence>
<feature type="region of interest" description="Disordered" evidence="1">
    <location>
        <begin position="104"/>
        <end position="139"/>
    </location>
</feature>
<reference evidence="3 4" key="1">
    <citation type="submission" date="2013-02" db="EMBL/GenBank/DDBJ databases">
        <title>Draft Genome Sequence of Streptomyces aurantiacus, Which Produces Setomimycin.</title>
        <authorList>
            <person name="Gruening B.A."/>
            <person name="Praeg A."/>
            <person name="Erxleben A."/>
            <person name="Guenther S."/>
            <person name="Mueller M."/>
        </authorList>
    </citation>
    <scope>NUCLEOTIDE SEQUENCE [LARGE SCALE GENOMIC DNA]</scope>
    <source>
        <strain evidence="3 4">JA 4570</strain>
    </source>
</reference>
<proteinExistence type="predicted"/>
<dbReference type="NCBIfam" id="NF041216">
    <property type="entry name" value="CU044_2847_fam"/>
    <property type="match status" value="1"/>
</dbReference>
<evidence type="ECO:0000259" key="2">
    <source>
        <dbReference type="Pfam" id="PF19493"/>
    </source>
</evidence>
<sequence length="139" mass="14081">MMDGLVQFTTEDGARVVVDDADDASGSRLVARDDGLAQAARTFESALDGARAAAESALRVFRGGSLEPDSVEIEFGVRMTAEAGAVLVKGSAEGHLLVRLSWSPERESGGGARAASASGTAPPPACPNGSAAPEPRPSS</sequence>
<gene>
    <name evidence="3" type="ORF">STRAU_4488</name>
</gene>
<dbReference type="InterPro" id="IPR045794">
    <property type="entry name" value="Trypco1"/>
</dbReference>
<dbReference type="PATRIC" id="fig|1286094.4.peg.4437"/>
<comment type="caution">
    <text evidence="3">The sequence shown here is derived from an EMBL/GenBank/DDBJ whole genome shotgun (WGS) entry which is preliminary data.</text>
</comment>
<dbReference type="EMBL" id="AOPZ01000228">
    <property type="protein sequence ID" value="EPH42497.1"/>
    <property type="molecule type" value="Genomic_DNA"/>
</dbReference>
<name>S4AM39_9ACTN</name>
<dbReference type="Pfam" id="PF19493">
    <property type="entry name" value="Trypco1"/>
    <property type="match status" value="1"/>
</dbReference>
<feature type="domain" description="Trypsin-co-occurring" evidence="2">
    <location>
        <begin position="9"/>
        <end position="103"/>
    </location>
</feature>
<evidence type="ECO:0000256" key="1">
    <source>
        <dbReference type="SAM" id="MobiDB-lite"/>
    </source>
</evidence>
<evidence type="ECO:0000313" key="4">
    <source>
        <dbReference type="Proteomes" id="UP000014629"/>
    </source>
</evidence>
<accession>S4AM39</accession>
<keyword evidence="4" id="KW-1185">Reference proteome</keyword>
<organism evidence="3 4">
    <name type="scientific">Streptomyces aurantiacus JA 4570</name>
    <dbReference type="NCBI Taxonomy" id="1286094"/>
    <lineage>
        <taxon>Bacteria</taxon>
        <taxon>Bacillati</taxon>
        <taxon>Actinomycetota</taxon>
        <taxon>Actinomycetes</taxon>
        <taxon>Kitasatosporales</taxon>
        <taxon>Streptomycetaceae</taxon>
        <taxon>Streptomyces</taxon>
        <taxon>Streptomyces aurantiacus group</taxon>
    </lineage>
</organism>
<protein>
    <recommendedName>
        <fullName evidence="2">Trypsin-co-occurring domain-containing protein</fullName>
    </recommendedName>
</protein>
<dbReference type="Proteomes" id="UP000014629">
    <property type="component" value="Unassembled WGS sequence"/>
</dbReference>
<dbReference type="AlphaFoldDB" id="S4AM39"/>